<name>C5LNK3_PERM5</name>
<feature type="non-terminal residue" evidence="1">
    <location>
        <position position="1"/>
    </location>
</feature>
<organism evidence="2">
    <name type="scientific">Perkinsus marinus (strain ATCC 50983 / TXsc)</name>
    <dbReference type="NCBI Taxonomy" id="423536"/>
    <lineage>
        <taxon>Eukaryota</taxon>
        <taxon>Sar</taxon>
        <taxon>Alveolata</taxon>
        <taxon>Perkinsozoa</taxon>
        <taxon>Perkinsea</taxon>
        <taxon>Perkinsida</taxon>
        <taxon>Perkinsidae</taxon>
        <taxon>Perkinsus</taxon>
    </lineage>
</organism>
<protein>
    <submittedName>
        <fullName evidence="1">Uncharacterized protein</fullName>
    </submittedName>
</protein>
<reference evidence="1 2" key="1">
    <citation type="submission" date="2008-07" db="EMBL/GenBank/DDBJ databases">
        <authorList>
            <person name="El-Sayed N."/>
            <person name="Caler E."/>
            <person name="Inman J."/>
            <person name="Amedeo P."/>
            <person name="Hass B."/>
            <person name="Wortman J."/>
        </authorList>
    </citation>
    <scope>NUCLEOTIDE SEQUENCE [LARGE SCALE GENOMIC DNA]</scope>
    <source>
        <strain evidence="2">ATCC 50983 / TXsc</strain>
    </source>
</reference>
<evidence type="ECO:0000313" key="2">
    <source>
        <dbReference type="Proteomes" id="UP000007800"/>
    </source>
</evidence>
<accession>C5LNK3</accession>
<dbReference type="GeneID" id="9040265"/>
<proteinExistence type="predicted"/>
<dbReference type="EMBL" id="GG683790">
    <property type="protein sequence ID" value="EER01690.1"/>
    <property type="molecule type" value="Genomic_DNA"/>
</dbReference>
<evidence type="ECO:0000313" key="1">
    <source>
        <dbReference type="EMBL" id="EER01690.1"/>
    </source>
</evidence>
<dbReference type="RefSeq" id="XP_002768972.1">
    <property type="nucleotide sequence ID" value="XM_002768926.1"/>
</dbReference>
<keyword evidence="2" id="KW-1185">Reference proteome</keyword>
<sequence>VLMVKNIAEKTIFEENYSLDEALHVIEFLDVAAAIINDKDLSSGQIAQFHTYVLG</sequence>
<gene>
    <name evidence="1" type="ORF">Pmar_PMAR008499</name>
</gene>
<dbReference type="Proteomes" id="UP000007800">
    <property type="component" value="Unassembled WGS sequence"/>
</dbReference>
<dbReference type="AlphaFoldDB" id="C5LNK3"/>
<dbReference type="InParanoid" id="C5LNK3"/>